<dbReference type="InterPro" id="IPR012337">
    <property type="entry name" value="RNaseH-like_sf"/>
</dbReference>
<proteinExistence type="predicted"/>
<dbReference type="VEuPathDB" id="VectorBase:LOC119173861"/>
<sequence length="650" mass="74944">MADKLILKPFQIGFRSECSIWCAHADLESRIQLARKRRQYAVLVTLDIAKAYDSVEHSILLNSLHECDFPRYIVDWVAEFLKSREFYCAKDGCHSSKFKQQRGVPQGAVLSPLLFNVLMSSIPIERDITVYIYADDIAFFVADSDIYSLHQKLQKYMYSLEIWLHSISLSLNISKSALLVFPIADSIQISVLYNQEPIPQVESIKYLGIIYNEKLNWSPHIDYNVAKAQRASGLLRRLSNRKYGLRRHTLLMIYKMYMRPILEFGCILFSGGPTYKIKPLVLLEREALRLCLRLPRYVAINVLYQEARIPTILCRFRILTVQTYLKFYGLSARRSAYAFISDPDAFFLAHWPRFRTPQIIFVQKKLESIKVDIRSVIGTKALNHNITIECDEIFPPLSKFQSSSYLNDRLEDYIAHAEIKNIIATDASVNKEKAAVGIVSDYLGWSFSVRLPDFTPVFEAELLAIILALRKLPSNEESAMIITDSLSLCTTLTASEQSRALATLQTLVPPHVKFLKLVWVPGHCGIRLNEIADSLSRATLDGPVISVLPESEHIVSIRYRKWAIYTDIMENITKYTDYQHLTYPWKPQWSQSKKLEVILTKFRCRVPPLNFYLHRAGLAISPLCPFCEETETIEHYFITCKNYSLIRKDF</sequence>
<evidence type="ECO:0000313" key="3">
    <source>
        <dbReference type="EMBL" id="NIE47761.1"/>
    </source>
</evidence>
<protein>
    <submittedName>
        <fullName evidence="3">Putative tick transposon</fullName>
    </submittedName>
</protein>
<organism evidence="3">
    <name type="scientific">Rhipicephalus microplus</name>
    <name type="common">Cattle tick</name>
    <name type="synonym">Boophilus microplus</name>
    <dbReference type="NCBI Taxonomy" id="6941"/>
    <lineage>
        <taxon>Eukaryota</taxon>
        <taxon>Metazoa</taxon>
        <taxon>Ecdysozoa</taxon>
        <taxon>Arthropoda</taxon>
        <taxon>Chelicerata</taxon>
        <taxon>Arachnida</taxon>
        <taxon>Acari</taxon>
        <taxon>Parasitiformes</taxon>
        <taxon>Ixodida</taxon>
        <taxon>Ixodoidea</taxon>
        <taxon>Ixodidae</taxon>
        <taxon>Rhipicephalinae</taxon>
        <taxon>Rhipicephalus</taxon>
        <taxon>Boophilus</taxon>
    </lineage>
</organism>
<dbReference type="GO" id="GO:0042575">
    <property type="term" value="C:DNA polymerase complex"/>
    <property type="evidence" value="ECO:0007669"/>
    <property type="project" value="UniProtKB-ARBA"/>
</dbReference>
<dbReference type="InterPro" id="IPR000477">
    <property type="entry name" value="RT_dom"/>
</dbReference>
<dbReference type="GO" id="GO:0071897">
    <property type="term" value="P:DNA biosynthetic process"/>
    <property type="evidence" value="ECO:0007669"/>
    <property type="project" value="UniProtKB-ARBA"/>
</dbReference>
<dbReference type="EMBL" id="GIKN01005488">
    <property type="protein sequence ID" value="NIE47761.1"/>
    <property type="molecule type" value="Transcribed_RNA"/>
</dbReference>
<evidence type="ECO:0000259" key="1">
    <source>
        <dbReference type="PROSITE" id="PS50878"/>
    </source>
</evidence>
<dbReference type="GO" id="GO:0004523">
    <property type="term" value="F:RNA-DNA hybrid ribonuclease activity"/>
    <property type="evidence" value="ECO:0007669"/>
    <property type="project" value="InterPro"/>
</dbReference>
<dbReference type="PROSITE" id="PS50879">
    <property type="entry name" value="RNASE_H_1"/>
    <property type="match status" value="1"/>
</dbReference>
<evidence type="ECO:0000259" key="2">
    <source>
        <dbReference type="PROSITE" id="PS50879"/>
    </source>
</evidence>
<dbReference type="Gene3D" id="3.30.420.10">
    <property type="entry name" value="Ribonuclease H-like superfamily/Ribonuclease H"/>
    <property type="match status" value="1"/>
</dbReference>
<dbReference type="PANTHER" id="PTHR33332">
    <property type="entry name" value="REVERSE TRANSCRIPTASE DOMAIN-CONTAINING PROTEIN"/>
    <property type="match status" value="1"/>
</dbReference>
<dbReference type="OrthoDB" id="6497288at2759"/>
<dbReference type="Pfam" id="PF00075">
    <property type="entry name" value="RNase_H"/>
    <property type="match status" value="1"/>
</dbReference>
<reference evidence="3" key="1">
    <citation type="submission" date="2020-03" db="EMBL/GenBank/DDBJ databases">
        <title>A transcriptome and proteome of the tick Rhipicephalus microplus shaped by the genetic composition of its hosts and developmental stage.</title>
        <authorList>
            <person name="Garcia G.R."/>
            <person name="Ribeiro J.M.C."/>
            <person name="Maruyama S.R."/>
            <person name="Gardinasse L.G."/>
            <person name="Nelson K."/>
            <person name="Ferreira B.R."/>
            <person name="Andrade T.G."/>
            <person name="Santos I.K.F.M."/>
        </authorList>
    </citation>
    <scope>NUCLEOTIDE SEQUENCE</scope>
    <source>
        <strain evidence="3">NSGR</strain>
        <tissue evidence="3">Salivary glands</tissue>
    </source>
</reference>
<feature type="domain" description="RNase H type-1" evidence="2">
    <location>
        <begin position="417"/>
        <end position="541"/>
    </location>
</feature>
<dbReference type="SUPFAM" id="SSF53098">
    <property type="entry name" value="Ribonuclease H-like"/>
    <property type="match status" value="1"/>
</dbReference>
<dbReference type="GO" id="GO:0003676">
    <property type="term" value="F:nucleic acid binding"/>
    <property type="evidence" value="ECO:0007669"/>
    <property type="project" value="InterPro"/>
</dbReference>
<dbReference type="SUPFAM" id="SSF56672">
    <property type="entry name" value="DNA/RNA polymerases"/>
    <property type="match status" value="1"/>
</dbReference>
<accession>A0A6G5A9U3</accession>
<dbReference type="AlphaFoldDB" id="A0A6G5A9U3"/>
<dbReference type="CDD" id="cd01650">
    <property type="entry name" value="RT_nLTR_like"/>
    <property type="match status" value="1"/>
</dbReference>
<dbReference type="InterPro" id="IPR043502">
    <property type="entry name" value="DNA/RNA_pol_sf"/>
</dbReference>
<dbReference type="Pfam" id="PF00078">
    <property type="entry name" value="RVT_1"/>
    <property type="match status" value="1"/>
</dbReference>
<name>A0A6G5A9U3_RHIMP</name>
<dbReference type="InterPro" id="IPR002156">
    <property type="entry name" value="RNaseH_domain"/>
</dbReference>
<dbReference type="PROSITE" id="PS50878">
    <property type="entry name" value="RT_POL"/>
    <property type="match status" value="1"/>
</dbReference>
<dbReference type="CDD" id="cd09276">
    <property type="entry name" value="Rnase_HI_RT_non_LTR"/>
    <property type="match status" value="1"/>
</dbReference>
<dbReference type="InterPro" id="IPR036397">
    <property type="entry name" value="RNaseH_sf"/>
</dbReference>
<feature type="domain" description="Reverse transcriptase" evidence="1">
    <location>
        <begin position="1"/>
        <end position="211"/>
    </location>
</feature>